<dbReference type="PANTHER" id="PTHR39540">
    <property type="match status" value="1"/>
</dbReference>
<reference evidence="3 4" key="1">
    <citation type="journal article" date="2012" name="Genome Biol.">
        <title>Genome and low-iron response of an oceanic diatom adapted to chronic iron limitation.</title>
        <authorList>
            <person name="Lommer M."/>
            <person name="Specht M."/>
            <person name="Roy A.S."/>
            <person name="Kraemer L."/>
            <person name="Andreson R."/>
            <person name="Gutowska M.A."/>
            <person name="Wolf J."/>
            <person name="Bergner S.V."/>
            <person name="Schilhabel M.B."/>
            <person name="Klostermeier U.C."/>
            <person name="Beiko R.G."/>
            <person name="Rosenstiel P."/>
            <person name="Hippler M."/>
            <person name="Laroche J."/>
        </authorList>
    </citation>
    <scope>NUCLEOTIDE SEQUENCE [LARGE SCALE GENOMIC DNA]</scope>
    <source>
        <strain evidence="3 4">CCMP1005</strain>
    </source>
</reference>
<comment type="caution">
    <text evidence="3">The sequence shown here is derived from an EMBL/GenBank/DDBJ whole genome shotgun (WGS) entry which is preliminary data.</text>
</comment>
<dbReference type="Pfam" id="PF10462">
    <property type="entry name" value="Peptidase_M66"/>
    <property type="match status" value="1"/>
</dbReference>
<dbReference type="PANTHER" id="PTHR39540:SF1">
    <property type="entry name" value="DICTOMALLEIN-1-RELATED"/>
    <property type="match status" value="1"/>
</dbReference>
<organism evidence="3 4">
    <name type="scientific">Thalassiosira oceanica</name>
    <name type="common">Marine diatom</name>
    <dbReference type="NCBI Taxonomy" id="159749"/>
    <lineage>
        <taxon>Eukaryota</taxon>
        <taxon>Sar</taxon>
        <taxon>Stramenopiles</taxon>
        <taxon>Ochrophyta</taxon>
        <taxon>Bacillariophyta</taxon>
        <taxon>Coscinodiscophyceae</taxon>
        <taxon>Thalassiosirophycidae</taxon>
        <taxon>Thalassiosirales</taxon>
        <taxon>Thalassiosiraceae</taxon>
        <taxon>Thalassiosira</taxon>
    </lineage>
</organism>
<evidence type="ECO:0000313" key="4">
    <source>
        <dbReference type="Proteomes" id="UP000266841"/>
    </source>
</evidence>
<evidence type="ECO:0000256" key="1">
    <source>
        <dbReference type="SAM" id="MobiDB-lite"/>
    </source>
</evidence>
<feature type="non-terminal residue" evidence="3">
    <location>
        <position position="1"/>
    </location>
</feature>
<gene>
    <name evidence="3" type="ORF">THAOC_21321</name>
</gene>
<accession>K0S1B9</accession>
<dbReference type="InterPro" id="IPR022218">
    <property type="entry name" value="TagA_dom"/>
</dbReference>
<dbReference type="EMBL" id="AGNL01024940">
    <property type="protein sequence ID" value="EJK58549.1"/>
    <property type="molecule type" value="Genomic_DNA"/>
</dbReference>
<proteinExistence type="predicted"/>
<sequence>PTDEPTKVPTSLPTDTVRYLKYPVLAFGLRRLSAYDFKNSAHGSSVGPADPGSHSRTDLQAEPQAEQYALFTTNSKAHFFSTVSEMKADEEDKDGPADVHAHAATHHRSAHDGQAHEGRCAFIGESSDHEVDWLGAAEIGQTHVVKAEKERRHAPRVIAHREAEFLFTPGPPSRRVGLGVDEDSSRAVKGVGQDLGTLGEARLIWEDGRPVEGCEASSLLRDDGAACSVPNTDSAVYIIVDLGALRMVQGISVSLHGDTFVGSSRLELHYDDGRGSQEDGDDDGDFAIPRYDWSSIDQRFNVANEVAFSISQSRPARYVKIRLIGGSSDTTPHWGVWLIRITGRKDGLLANDLLGDVLPTKRRFIEQSRSYIPLETARVRVAVFSPDDKLVGVTKARAPSGQRGILERVVSFDPIDDYSDSIWSVTLPYNWIAEGNTVAIGCVDPQSGLLHIFRVALKDLAHFSEHTITRTKVAIFGTEDDLRKLDTTTHDAKKIARDLFGIMPVAELKWADSFWHLPYLVVAGTDGPKRVTSEEERREATGLGEEGAGFAETEENGDNSPYASGTSVFMGWSLSKEVGDDMFEWEDLGYWDKLAAAAWVGWCVMKAGDECSNYFSHELGHSQSLLHFDYGTALDWNIEDEYPFDGVYTSNHPWGYDTVQRMFRTWFNPLSGKGKNDPLNGNGENPLPNQCFSQYTPYQAKKAQEWAMDTPVLLSSMSSEVSVDGAYRYARMSSSLFSNAVGETHMKPDRVGVPVITLIGTIGKDKSVCQTYPALRSRLGNTFVFPDPFDQNLPLLVYAGAQYFVEVNFPGGTSVKGLIASKVHNKKRSLSFYSFNVAIDREPTSIVLRRFIDYAWPDVTPETETELLHIRPTNLNPEDPLEGLPSYIRVGRGWLGNSQDFVINEFCITGDTCDSDSHSIEWRSDVSSTDIVYTSTVAPASEDASGVSLFKIPATRYWDDTETEYSITLMATRHFNDGVGSQPLLAEVPFSGRGSSQIDATHVVRVWVPWELNGALPAGTYRSHGAFTIQAMLIGGEVGRNIVFKVNVSLNLATFTQAPTRMPTRKPSRGPTQSPVPIRYYIDWKSFTCTSEGEATEWSTPYRTKEECCKTHVAYDTSIPNPAHIPHDNPLHLLDDESDLLVRPPRVRVQLPKSVHARLVVRLAVVLLARGPVVVVGHVGARDDEVTVRVREPVRAHVVLVLVEYDGPAGHEESLVVGRDVEDIRASNEYSLDVPRLELGLHVPPQEVVDPRPQYAWTAREERVDRVRHAQHRVRAHHVVVVHAGVPVPYVVHDDLDRPGQVRVARGACDEAVPQARPTSHLAPRLVDRGHEADVAGHGVVEVRLEEYVHVGVDPAADQEDAVPEEVGLERPGGDGLVRLPDLGGEVRAQEVAGGVVVVEVVLPPALLPALDEAAHVRVLPRRDLLEPRLVDDPGDEAVGIAAVPGGSDGQDLAHGLLPDVDRAELLAVPGADLGAQRAVFFFRTGEREEETS</sequence>
<feature type="region of interest" description="Disordered" evidence="1">
    <location>
        <begin position="91"/>
        <end position="113"/>
    </location>
</feature>
<evidence type="ECO:0000259" key="2">
    <source>
        <dbReference type="Pfam" id="PF12561"/>
    </source>
</evidence>
<dbReference type="Pfam" id="PF12561">
    <property type="entry name" value="TagA"/>
    <property type="match status" value="1"/>
</dbReference>
<feature type="region of interest" description="Disordered" evidence="1">
    <location>
        <begin position="528"/>
        <end position="558"/>
    </location>
</feature>
<evidence type="ECO:0000313" key="3">
    <source>
        <dbReference type="EMBL" id="EJK58549.1"/>
    </source>
</evidence>
<dbReference type="Proteomes" id="UP000266841">
    <property type="component" value="Unassembled WGS sequence"/>
</dbReference>
<keyword evidence="4" id="KW-1185">Reference proteome</keyword>
<dbReference type="InterPro" id="IPR051256">
    <property type="entry name" value="Dictomallein"/>
</dbReference>
<name>K0S1B9_THAOC</name>
<feature type="domain" description="ToxR activated gene A lipoprotein" evidence="2">
    <location>
        <begin position="747"/>
        <end position="848"/>
    </location>
</feature>
<feature type="compositionally biased region" description="Basic and acidic residues" evidence="1">
    <location>
        <begin position="528"/>
        <end position="540"/>
    </location>
</feature>
<protein>
    <recommendedName>
        <fullName evidence="2">ToxR activated gene A lipoprotein domain-containing protein</fullName>
    </recommendedName>
</protein>